<keyword evidence="2" id="KW-1185">Reference proteome</keyword>
<dbReference type="EMBL" id="VSRR010000006">
    <property type="protein sequence ID" value="MPC07721.1"/>
    <property type="molecule type" value="Genomic_DNA"/>
</dbReference>
<dbReference type="Proteomes" id="UP000324222">
    <property type="component" value="Unassembled WGS sequence"/>
</dbReference>
<sequence length="70" mass="8206">MTRWSVDWWVIKTFRCRSLAANPEASHKNAKDSTSGALLKFLYSHQIFRVYHPKPVCSYPRPVLVTFIDH</sequence>
<evidence type="ECO:0000313" key="2">
    <source>
        <dbReference type="Proteomes" id="UP000324222"/>
    </source>
</evidence>
<accession>A0A5B7CG32</accession>
<organism evidence="1 2">
    <name type="scientific">Portunus trituberculatus</name>
    <name type="common">Swimming crab</name>
    <name type="synonym">Neptunus trituberculatus</name>
    <dbReference type="NCBI Taxonomy" id="210409"/>
    <lineage>
        <taxon>Eukaryota</taxon>
        <taxon>Metazoa</taxon>
        <taxon>Ecdysozoa</taxon>
        <taxon>Arthropoda</taxon>
        <taxon>Crustacea</taxon>
        <taxon>Multicrustacea</taxon>
        <taxon>Malacostraca</taxon>
        <taxon>Eumalacostraca</taxon>
        <taxon>Eucarida</taxon>
        <taxon>Decapoda</taxon>
        <taxon>Pleocyemata</taxon>
        <taxon>Brachyura</taxon>
        <taxon>Eubrachyura</taxon>
        <taxon>Portunoidea</taxon>
        <taxon>Portunidae</taxon>
        <taxon>Portuninae</taxon>
        <taxon>Portunus</taxon>
    </lineage>
</organism>
<reference evidence="1 2" key="1">
    <citation type="submission" date="2019-05" db="EMBL/GenBank/DDBJ databases">
        <title>Another draft genome of Portunus trituberculatus and its Hox gene families provides insights of decapod evolution.</title>
        <authorList>
            <person name="Jeong J.-H."/>
            <person name="Song I."/>
            <person name="Kim S."/>
            <person name="Choi T."/>
            <person name="Kim D."/>
            <person name="Ryu S."/>
            <person name="Kim W."/>
        </authorList>
    </citation>
    <scope>NUCLEOTIDE SEQUENCE [LARGE SCALE GENOMIC DNA]</scope>
    <source>
        <tissue evidence="1">Muscle</tissue>
    </source>
</reference>
<gene>
    <name evidence="1" type="ORF">E2C01_000287</name>
</gene>
<evidence type="ECO:0000313" key="1">
    <source>
        <dbReference type="EMBL" id="MPC07721.1"/>
    </source>
</evidence>
<proteinExistence type="predicted"/>
<dbReference type="AlphaFoldDB" id="A0A5B7CG32"/>
<protein>
    <submittedName>
        <fullName evidence="1">Uncharacterized protein</fullName>
    </submittedName>
</protein>
<name>A0A5B7CG32_PORTR</name>
<comment type="caution">
    <text evidence="1">The sequence shown here is derived from an EMBL/GenBank/DDBJ whole genome shotgun (WGS) entry which is preliminary data.</text>
</comment>